<evidence type="ECO:0000313" key="1">
    <source>
        <dbReference type="EMBL" id="GBP60555.1"/>
    </source>
</evidence>
<reference evidence="1 2" key="1">
    <citation type="journal article" date="2019" name="Commun. Biol.">
        <title>The bagworm genome reveals a unique fibroin gene that provides high tensile strength.</title>
        <authorList>
            <person name="Kono N."/>
            <person name="Nakamura H."/>
            <person name="Ohtoshi R."/>
            <person name="Tomita M."/>
            <person name="Numata K."/>
            <person name="Arakawa K."/>
        </authorList>
    </citation>
    <scope>NUCLEOTIDE SEQUENCE [LARGE SCALE GENOMIC DNA]</scope>
</reference>
<organism evidence="1 2">
    <name type="scientific">Eumeta variegata</name>
    <name type="common">Bagworm moth</name>
    <name type="synonym">Eumeta japonica</name>
    <dbReference type="NCBI Taxonomy" id="151549"/>
    <lineage>
        <taxon>Eukaryota</taxon>
        <taxon>Metazoa</taxon>
        <taxon>Ecdysozoa</taxon>
        <taxon>Arthropoda</taxon>
        <taxon>Hexapoda</taxon>
        <taxon>Insecta</taxon>
        <taxon>Pterygota</taxon>
        <taxon>Neoptera</taxon>
        <taxon>Endopterygota</taxon>
        <taxon>Lepidoptera</taxon>
        <taxon>Glossata</taxon>
        <taxon>Ditrysia</taxon>
        <taxon>Tineoidea</taxon>
        <taxon>Psychidae</taxon>
        <taxon>Oiketicinae</taxon>
        <taxon>Eumeta</taxon>
    </lineage>
</organism>
<evidence type="ECO:0000313" key="2">
    <source>
        <dbReference type="Proteomes" id="UP000299102"/>
    </source>
</evidence>
<accession>A0A4C1XED7</accession>
<dbReference type="EMBL" id="BGZK01000790">
    <property type="protein sequence ID" value="GBP60555.1"/>
    <property type="molecule type" value="Genomic_DNA"/>
</dbReference>
<gene>
    <name evidence="1" type="ORF">EVAR_97810_1</name>
</gene>
<name>A0A4C1XED7_EUMVA</name>
<proteinExistence type="predicted"/>
<comment type="caution">
    <text evidence="1">The sequence shown here is derived from an EMBL/GenBank/DDBJ whole genome shotgun (WGS) entry which is preliminary data.</text>
</comment>
<dbReference type="AlphaFoldDB" id="A0A4C1XED7"/>
<keyword evidence="2" id="KW-1185">Reference proteome</keyword>
<protein>
    <submittedName>
        <fullName evidence="1">Uncharacterized protein</fullName>
    </submittedName>
</protein>
<sequence>MDGNEEREICKYTIIGSFSTGSRRERPVRMRADDERARLLPKTHVTIKQRAVSARPSRRVVEFALRDHYDQVIINLIDRLTYD</sequence>
<dbReference type="Proteomes" id="UP000299102">
    <property type="component" value="Unassembled WGS sequence"/>
</dbReference>